<name>A0A163LWC7_ABSGL</name>
<feature type="compositionally biased region" description="Low complexity" evidence="3">
    <location>
        <begin position="450"/>
        <end position="469"/>
    </location>
</feature>
<dbReference type="PROSITE" id="PS50084">
    <property type="entry name" value="KH_TYPE_1"/>
    <property type="match status" value="2"/>
</dbReference>
<organism evidence="5">
    <name type="scientific">Absidia glauca</name>
    <name type="common">Pin mould</name>
    <dbReference type="NCBI Taxonomy" id="4829"/>
    <lineage>
        <taxon>Eukaryota</taxon>
        <taxon>Fungi</taxon>
        <taxon>Fungi incertae sedis</taxon>
        <taxon>Mucoromycota</taxon>
        <taxon>Mucoromycotina</taxon>
        <taxon>Mucoromycetes</taxon>
        <taxon>Mucorales</taxon>
        <taxon>Cunninghamellaceae</taxon>
        <taxon>Absidia</taxon>
    </lineage>
</organism>
<feature type="domain" description="K Homology" evidence="4">
    <location>
        <begin position="138"/>
        <end position="193"/>
    </location>
</feature>
<evidence type="ECO:0000259" key="4">
    <source>
        <dbReference type="SMART" id="SM00322"/>
    </source>
</evidence>
<dbReference type="Gene3D" id="3.30.1370.10">
    <property type="entry name" value="K Homology domain, type 1"/>
    <property type="match status" value="3"/>
</dbReference>
<dbReference type="Pfam" id="PF00013">
    <property type="entry name" value="KH_1"/>
    <property type="match status" value="3"/>
</dbReference>
<evidence type="ECO:0000313" key="5">
    <source>
        <dbReference type="EMBL" id="SAL97328.1"/>
    </source>
</evidence>
<dbReference type="CDD" id="cd00105">
    <property type="entry name" value="KH-I"/>
    <property type="match status" value="1"/>
</dbReference>
<evidence type="ECO:0000313" key="6">
    <source>
        <dbReference type="Proteomes" id="UP000078561"/>
    </source>
</evidence>
<dbReference type="Proteomes" id="UP000078561">
    <property type="component" value="Unassembled WGS sequence"/>
</dbReference>
<accession>A0A163LWC7</accession>
<dbReference type="SMART" id="SM00322">
    <property type="entry name" value="KH"/>
    <property type="match status" value="2"/>
</dbReference>
<reference evidence="5" key="1">
    <citation type="submission" date="2016-04" db="EMBL/GenBank/DDBJ databases">
        <authorList>
            <person name="Evans L.H."/>
            <person name="Alamgir A."/>
            <person name="Owens N."/>
            <person name="Weber N.D."/>
            <person name="Virtaneva K."/>
            <person name="Barbian K."/>
            <person name="Babar A."/>
            <person name="Rosenke K."/>
        </authorList>
    </citation>
    <scope>NUCLEOTIDE SEQUENCE [LARGE SCALE GENOMIC DNA]</scope>
    <source>
        <strain evidence="5">CBS 101.48</strain>
    </source>
</reference>
<dbReference type="OrthoDB" id="5204190at2759"/>
<dbReference type="InterPro" id="IPR004087">
    <property type="entry name" value="KH_dom"/>
</dbReference>
<dbReference type="AlphaFoldDB" id="A0A163LWC7"/>
<proteinExistence type="predicted"/>
<feature type="region of interest" description="Disordered" evidence="3">
    <location>
        <begin position="1"/>
        <end position="146"/>
    </location>
</feature>
<gene>
    <name evidence="5" type="primary">ABSGL_02819.1 scaffold 4001</name>
</gene>
<dbReference type="EMBL" id="LT551760">
    <property type="protein sequence ID" value="SAL97328.1"/>
    <property type="molecule type" value="Genomic_DNA"/>
</dbReference>
<feature type="compositionally biased region" description="Basic and acidic residues" evidence="3">
    <location>
        <begin position="1"/>
        <end position="10"/>
    </location>
</feature>
<feature type="compositionally biased region" description="Low complexity" evidence="3">
    <location>
        <begin position="366"/>
        <end position="412"/>
    </location>
</feature>
<feature type="compositionally biased region" description="Basic and acidic residues" evidence="3">
    <location>
        <begin position="70"/>
        <end position="96"/>
    </location>
</feature>
<sequence>MASDDNDNRSNKYAQVPPPPELSSGSTSAGPPVDFSDALQKARAIAEKLKQAGSEGSPSGQAPSSGTKRSYHDDRDDHDLSSSSRHDSSYDSKRSAYDAGSSQPSYSRRSEPHRHGLGSEERQRYQSYGHGDASGSSKASSETIKVPNRMVGVIIGRGGDNLKKIERNSGARVQIDQDDQIQLARDMIQQIVRDSNVGGYDASSYGGDGAESQLTVTVPSHRVGLVIGRGGETIRDLEQRSGAKIKVLPEKSGDHPSERTVAISGNKAATEKAKMMVEDIVNSQPSQAESGARIVVDKYGDQHADEKTLTIHGTPETIAIAKSLISEKVESGQNPRGGDRFGGGGGGYRGGHGGSHGGYGRGGGSYRNDYYGGQEGQQQQSGNGYDYSQQYQNYYGQQQYDGYGNQQSGDQQPYGAGYQGYDYGESQQTQGEGAGKGSVGDGDEAKSDPQQQQQQSDAYYGQYYDQSGAEQPQWTQEAIDQYYQQYYAGQQGGEGYQQPADDQTNDSAADSKQD</sequence>
<feature type="region of interest" description="Disordered" evidence="3">
    <location>
        <begin position="490"/>
        <end position="514"/>
    </location>
</feature>
<dbReference type="PANTHER" id="PTHR10288">
    <property type="entry name" value="KH DOMAIN CONTAINING RNA BINDING PROTEIN"/>
    <property type="match status" value="1"/>
</dbReference>
<dbReference type="GO" id="GO:0003723">
    <property type="term" value="F:RNA binding"/>
    <property type="evidence" value="ECO:0007669"/>
    <property type="project" value="UniProtKB-UniRule"/>
</dbReference>
<dbReference type="OMA" id="QNTTGCK"/>
<dbReference type="STRING" id="4829.A0A163LWC7"/>
<dbReference type="InterPro" id="IPR036612">
    <property type="entry name" value="KH_dom_type_1_sf"/>
</dbReference>
<protein>
    <recommendedName>
        <fullName evidence="4">K Homology domain-containing protein</fullName>
    </recommendedName>
</protein>
<keyword evidence="6" id="KW-1185">Reference proteome</keyword>
<feature type="domain" description="K Homology" evidence="4">
    <location>
        <begin position="210"/>
        <end position="282"/>
    </location>
</feature>
<feature type="compositionally biased region" description="Basic and acidic residues" evidence="3">
    <location>
        <begin position="108"/>
        <end position="124"/>
    </location>
</feature>
<feature type="region of interest" description="Disordered" evidence="3">
    <location>
        <begin position="328"/>
        <end position="476"/>
    </location>
</feature>
<feature type="compositionally biased region" description="Polar residues" evidence="3">
    <location>
        <begin position="134"/>
        <end position="143"/>
    </location>
</feature>
<keyword evidence="2" id="KW-0694">RNA-binding</keyword>
<dbReference type="SUPFAM" id="SSF54791">
    <property type="entry name" value="Eukaryotic type KH-domain (KH-domain type I)"/>
    <property type="match status" value="3"/>
</dbReference>
<evidence type="ECO:0000256" key="3">
    <source>
        <dbReference type="SAM" id="MobiDB-lite"/>
    </source>
</evidence>
<evidence type="ECO:0000256" key="1">
    <source>
        <dbReference type="ARBA" id="ARBA00022737"/>
    </source>
</evidence>
<evidence type="ECO:0000256" key="2">
    <source>
        <dbReference type="PROSITE-ProRule" id="PRU00117"/>
    </source>
</evidence>
<dbReference type="InParanoid" id="A0A163LWC7"/>
<dbReference type="InterPro" id="IPR004088">
    <property type="entry name" value="KH_dom_type_1"/>
</dbReference>
<feature type="compositionally biased region" description="Gly residues" evidence="3">
    <location>
        <begin position="340"/>
        <end position="365"/>
    </location>
</feature>
<keyword evidence="1" id="KW-0677">Repeat</keyword>
<feature type="compositionally biased region" description="Polar residues" evidence="3">
    <location>
        <begin position="54"/>
        <end position="67"/>
    </location>
</feature>